<organism evidence="6 7">
    <name type="scientific">Methylomonas rapida</name>
    <dbReference type="NCBI Taxonomy" id="2963939"/>
    <lineage>
        <taxon>Bacteria</taxon>
        <taxon>Pseudomonadati</taxon>
        <taxon>Pseudomonadota</taxon>
        <taxon>Gammaproteobacteria</taxon>
        <taxon>Methylococcales</taxon>
        <taxon>Methylococcaceae</taxon>
        <taxon>Methylomonas</taxon>
    </lineage>
</organism>
<evidence type="ECO:0000256" key="1">
    <source>
        <dbReference type="ARBA" id="ARBA00001946"/>
    </source>
</evidence>
<dbReference type="SUPFAM" id="SSF56784">
    <property type="entry name" value="HAD-like"/>
    <property type="match status" value="1"/>
</dbReference>
<evidence type="ECO:0000256" key="2">
    <source>
        <dbReference type="ARBA" id="ARBA00006171"/>
    </source>
</evidence>
<comment type="similarity">
    <text evidence="2">Belongs to the HAD-like hydrolase superfamily. CbbY/CbbZ/Gph/YieH family.</text>
</comment>
<dbReference type="InterPro" id="IPR036412">
    <property type="entry name" value="HAD-like_sf"/>
</dbReference>
<evidence type="ECO:0000313" key="7">
    <source>
        <dbReference type="Proteomes" id="UP001162780"/>
    </source>
</evidence>
<dbReference type="PANTHER" id="PTHR46193">
    <property type="entry name" value="6-PHOSPHOGLUCONATE PHOSPHATASE"/>
    <property type="match status" value="1"/>
</dbReference>
<comment type="cofactor">
    <cofactor evidence="1">
        <name>Mg(2+)</name>
        <dbReference type="ChEBI" id="CHEBI:18420"/>
    </cofactor>
</comment>
<dbReference type="SFLD" id="SFLDG01129">
    <property type="entry name" value="C1.5:_HAD__Beta-PGM__Phosphata"/>
    <property type="match status" value="1"/>
</dbReference>
<dbReference type="InterPro" id="IPR041492">
    <property type="entry name" value="HAD_2"/>
</dbReference>
<dbReference type="Gene3D" id="3.40.50.1000">
    <property type="entry name" value="HAD superfamily/HAD-like"/>
    <property type="match status" value="1"/>
</dbReference>
<dbReference type="InterPro" id="IPR023198">
    <property type="entry name" value="PGP-like_dom2"/>
</dbReference>
<dbReference type="InterPro" id="IPR023214">
    <property type="entry name" value="HAD_sf"/>
</dbReference>
<evidence type="ECO:0000256" key="3">
    <source>
        <dbReference type="ARBA" id="ARBA00022723"/>
    </source>
</evidence>
<keyword evidence="5" id="KW-0119">Carbohydrate metabolism</keyword>
<name>A0ABY7GQI9_9GAMM</name>
<dbReference type="Pfam" id="PF13419">
    <property type="entry name" value="HAD_2"/>
    <property type="match status" value="1"/>
</dbReference>
<dbReference type="RefSeq" id="WP_255187686.1">
    <property type="nucleotide sequence ID" value="NZ_CP113517.1"/>
</dbReference>
<dbReference type="EMBL" id="CP113517">
    <property type="protein sequence ID" value="WAR46776.1"/>
    <property type="molecule type" value="Genomic_DNA"/>
</dbReference>
<dbReference type="PANTHER" id="PTHR46193:SF18">
    <property type="entry name" value="HEXITOL PHOSPHATASE B"/>
    <property type="match status" value="1"/>
</dbReference>
<sequence>MKPTPRFRAVILDMDGLVLDSEAGYFTAWQLAAEAMGYRLSRDFCESLSGTHGSVISQRLIEYLGADFDIDDFYRLSGQFWRERVELHGIPVKNGFDELLRCLRAYGLPYALATNSRRVDAEYCLARAGLSEVFSVIVSRDEVANPKPAADVFVKTAEALQVKQQHCLVLEDSPIGVAAANAACCPCIFVPSCLPADMHASRLADFVMRDLAEVADFISAAFCHPL</sequence>
<keyword evidence="7" id="KW-1185">Reference proteome</keyword>
<dbReference type="NCBIfam" id="TIGR01509">
    <property type="entry name" value="HAD-SF-IA-v3"/>
    <property type="match status" value="1"/>
</dbReference>
<protein>
    <submittedName>
        <fullName evidence="6">HAD family phosphatase</fullName>
    </submittedName>
</protein>
<evidence type="ECO:0000313" key="6">
    <source>
        <dbReference type="EMBL" id="WAR46776.1"/>
    </source>
</evidence>
<keyword evidence="3" id="KW-0479">Metal-binding</keyword>
<dbReference type="InterPro" id="IPR006439">
    <property type="entry name" value="HAD-SF_hydro_IA"/>
</dbReference>
<accession>A0ABY7GQI9</accession>
<reference evidence="6" key="1">
    <citation type="submission" date="2022-11" db="EMBL/GenBank/DDBJ databases">
        <title>Methylomonas rapida sp. nov., Carotenoid-Producing Obligate Methanotrophs with High Growth Characteristics and Biotechnological Potential.</title>
        <authorList>
            <person name="Tikhonova E.N."/>
            <person name="Suleimanov R.Z."/>
            <person name="Miroshnikov K."/>
            <person name="Oshkin I.Y."/>
            <person name="Belova S.E."/>
            <person name="Danilova O.V."/>
            <person name="Ashikhmin A."/>
            <person name="Konopkin A."/>
            <person name="But S.Y."/>
            <person name="Khmelenina V.N."/>
            <person name="Kuznetsov N."/>
            <person name="Pimenov N.V."/>
            <person name="Dedysh S.N."/>
        </authorList>
    </citation>
    <scope>NUCLEOTIDE SEQUENCE</scope>
    <source>
        <strain evidence="6">MP1</strain>
    </source>
</reference>
<dbReference type="SFLD" id="SFLDS00003">
    <property type="entry name" value="Haloacid_Dehalogenase"/>
    <property type="match status" value="1"/>
</dbReference>
<dbReference type="Proteomes" id="UP001162780">
    <property type="component" value="Chromosome"/>
</dbReference>
<gene>
    <name evidence="6" type="ORF">NM686_009755</name>
</gene>
<keyword evidence="4" id="KW-0460">Magnesium</keyword>
<evidence type="ECO:0000256" key="4">
    <source>
        <dbReference type="ARBA" id="ARBA00022842"/>
    </source>
</evidence>
<dbReference type="PRINTS" id="PR00413">
    <property type="entry name" value="HADHALOGNASE"/>
</dbReference>
<dbReference type="InterPro" id="IPR051600">
    <property type="entry name" value="Beta-PGM-like"/>
</dbReference>
<evidence type="ECO:0000256" key="5">
    <source>
        <dbReference type="ARBA" id="ARBA00023277"/>
    </source>
</evidence>
<proteinExistence type="inferred from homology"/>
<dbReference type="Gene3D" id="1.10.150.240">
    <property type="entry name" value="Putative phosphatase, domain 2"/>
    <property type="match status" value="1"/>
</dbReference>